<gene>
    <name evidence="1" type="ORF">H8B06_17680</name>
</gene>
<accession>A0ABR7YTJ3</accession>
<dbReference type="RefSeq" id="WP_190995530.1">
    <property type="nucleotide sequence ID" value="NZ_JACOIK010000014.1"/>
</dbReference>
<dbReference type="EMBL" id="JACOIK010000014">
    <property type="protein sequence ID" value="MBD1434660.1"/>
    <property type="molecule type" value="Genomic_DNA"/>
</dbReference>
<dbReference type="Proteomes" id="UP000602759">
    <property type="component" value="Unassembled WGS sequence"/>
</dbReference>
<evidence type="ECO:0000313" key="1">
    <source>
        <dbReference type="EMBL" id="MBD1434660.1"/>
    </source>
</evidence>
<reference evidence="1 2" key="1">
    <citation type="submission" date="2020-08" db="EMBL/GenBank/DDBJ databases">
        <title>Sphingobacterium sp. DN00404 isolated from aquaculture water.</title>
        <authorList>
            <person name="Zhang M."/>
        </authorList>
    </citation>
    <scope>NUCLEOTIDE SEQUENCE [LARGE SCALE GENOMIC DNA]</scope>
    <source>
        <strain evidence="1 2">DN00404</strain>
    </source>
</reference>
<sequence>MVLYPAGIQMSLALTNMFLYLAVKSRDMLMLTLYKANMFRTGIRMYLYIIAKKYLFAVSPYADVMSSYDLDGSLDNYTMSSHGNVANPFGEVIKMVFPLISLCRETVLLCIDRILSSFCLFLE</sequence>
<evidence type="ECO:0000313" key="2">
    <source>
        <dbReference type="Proteomes" id="UP000602759"/>
    </source>
</evidence>
<proteinExistence type="predicted"/>
<protein>
    <submittedName>
        <fullName evidence="1">Uncharacterized protein</fullName>
    </submittedName>
</protein>
<keyword evidence="2" id="KW-1185">Reference proteome</keyword>
<name>A0ABR7YTJ3_9SPHI</name>
<comment type="caution">
    <text evidence="1">The sequence shown here is derived from an EMBL/GenBank/DDBJ whole genome shotgun (WGS) entry which is preliminary data.</text>
</comment>
<organism evidence="1 2">
    <name type="scientific">Sphingobacterium micropteri</name>
    <dbReference type="NCBI Taxonomy" id="2763501"/>
    <lineage>
        <taxon>Bacteria</taxon>
        <taxon>Pseudomonadati</taxon>
        <taxon>Bacteroidota</taxon>
        <taxon>Sphingobacteriia</taxon>
        <taxon>Sphingobacteriales</taxon>
        <taxon>Sphingobacteriaceae</taxon>
        <taxon>Sphingobacterium</taxon>
    </lineage>
</organism>